<evidence type="ECO:0000313" key="3">
    <source>
        <dbReference type="Proteomes" id="UP001058974"/>
    </source>
</evidence>
<reference evidence="2 3" key="1">
    <citation type="journal article" date="2022" name="Nat. Genet.">
        <title>Improved pea reference genome and pan-genome highlight genomic features and evolutionary characteristics.</title>
        <authorList>
            <person name="Yang T."/>
            <person name="Liu R."/>
            <person name="Luo Y."/>
            <person name="Hu S."/>
            <person name="Wang D."/>
            <person name="Wang C."/>
            <person name="Pandey M.K."/>
            <person name="Ge S."/>
            <person name="Xu Q."/>
            <person name="Li N."/>
            <person name="Li G."/>
            <person name="Huang Y."/>
            <person name="Saxena R.K."/>
            <person name="Ji Y."/>
            <person name="Li M."/>
            <person name="Yan X."/>
            <person name="He Y."/>
            <person name="Liu Y."/>
            <person name="Wang X."/>
            <person name="Xiang C."/>
            <person name="Varshney R.K."/>
            <person name="Ding H."/>
            <person name="Gao S."/>
            <person name="Zong X."/>
        </authorList>
    </citation>
    <scope>NUCLEOTIDE SEQUENCE [LARGE SCALE GENOMIC DNA]</scope>
    <source>
        <strain evidence="2 3">cv. Zhongwan 6</strain>
    </source>
</reference>
<feature type="compositionally biased region" description="Basic and acidic residues" evidence="1">
    <location>
        <begin position="87"/>
        <end position="101"/>
    </location>
</feature>
<protein>
    <submittedName>
        <fullName evidence="2">Uncharacterized protein</fullName>
    </submittedName>
</protein>
<dbReference type="EMBL" id="JAMSHJ010000003">
    <property type="protein sequence ID" value="KAI5427426.1"/>
    <property type="molecule type" value="Genomic_DNA"/>
</dbReference>
<evidence type="ECO:0000313" key="2">
    <source>
        <dbReference type="EMBL" id="KAI5427426.1"/>
    </source>
</evidence>
<dbReference type="AlphaFoldDB" id="A0A9D4XZC7"/>
<proteinExistence type="predicted"/>
<feature type="compositionally biased region" description="Polar residues" evidence="1">
    <location>
        <begin position="62"/>
        <end position="73"/>
    </location>
</feature>
<organism evidence="2 3">
    <name type="scientific">Pisum sativum</name>
    <name type="common">Garden pea</name>
    <name type="synonym">Lathyrus oleraceus</name>
    <dbReference type="NCBI Taxonomy" id="3888"/>
    <lineage>
        <taxon>Eukaryota</taxon>
        <taxon>Viridiplantae</taxon>
        <taxon>Streptophyta</taxon>
        <taxon>Embryophyta</taxon>
        <taxon>Tracheophyta</taxon>
        <taxon>Spermatophyta</taxon>
        <taxon>Magnoliopsida</taxon>
        <taxon>eudicotyledons</taxon>
        <taxon>Gunneridae</taxon>
        <taxon>Pentapetalae</taxon>
        <taxon>rosids</taxon>
        <taxon>fabids</taxon>
        <taxon>Fabales</taxon>
        <taxon>Fabaceae</taxon>
        <taxon>Papilionoideae</taxon>
        <taxon>50 kb inversion clade</taxon>
        <taxon>NPAAA clade</taxon>
        <taxon>Hologalegina</taxon>
        <taxon>IRL clade</taxon>
        <taxon>Fabeae</taxon>
        <taxon>Lathyrus</taxon>
    </lineage>
</organism>
<keyword evidence="3" id="KW-1185">Reference proteome</keyword>
<gene>
    <name evidence="2" type="ORF">KIW84_032733</name>
</gene>
<feature type="region of interest" description="Disordered" evidence="1">
    <location>
        <begin position="56"/>
        <end position="101"/>
    </location>
</feature>
<comment type="caution">
    <text evidence="2">The sequence shown here is derived from an EMBL/GenBank/DDBJ whole genome shotgun (WGS) entry which is preliminary data.</text>
</comment>
<accession>A0A9D4XZC7</accession>
<sequence>MALRRQLGQLQMEPNETVAQFLIRLTILTNQMKSCGKAVTGSMKVERDGVKKYERETEKALFTQSQKKGSGSNESWKRKGKGKWKSNKNEGGDSKQESQKK</sequence>
<dbReference type="Proteomes" id="UP001058974">
    <property type="component" value="Chromosome 3"/>
</dbReference>
<evidence type="ECO:0000256" key="1">
    <source>
        <dbReference type="SAM" id="MobiDB-lite"/>
    </source>
</evidence>
<dbReference type="Gramene" id="Psat03G0273300-T1">
    <property type="protein sequence ID" value="KAI5427426.1"/>
    <property type="gene ID" value="KIW84_032733"/>
</dbReference>
<name>A0A9D4XZC7_PEA</name>